<feature type="signal peptide" evidence="2">
    <location>
        <begin position="1"/>
        <end position="24"/>
    </location>
</feature>
<evidence type="ECO:0000256" key="1">
    <source>
        <dbReference type="SAM" id="MobiDB-lite"/>
    </source>
</evidence>
<keyword evidence="4" id="KW-1185">Reference proteome</keyword>
<dbReference type="Gene3D" id="3.40.190.10">
    <property type="entry name" value="Periplasmic binding protein-like II"/>
    <property type="match status" value="3"/>
</dbReference>
<feature type="chain" id="PRO_5046484143" evidence="2">
    <location>
        <begin position="25"/>
        <end position="453"/>
    </location>
</feature>
<dbReference type="InterPro" id="IPR006059">
    <property type="entry name" value="SBP"/>
</dbReference>
<dbReference type="PIRSF" id="PIRSF029172">
    <property type="entry name" value="UCP029172_ABC_sbc_YnjB"/>
    <property type="match status" value="1"/>
</dbReference>
<gene>
    <name evidence="3" type="ORF">E8L03_02155</name>
</gene>
<dbReference type="RefSeq" id="WP_171266437.1">
    <property type="nucleotide sequence ID" value="NZ_CP039543.1"/>
</dbReference>
<evidence type="ECO:0000256" key="2">
    <source>
        <dbReference type="SAM" id="SignalP"/>
    </source>
</evidence>
<dbReference type="EMBL" id="CP039543">
    <property type="protein sequence ID" value="QJT07802.1"/>
    <property type="molecule type" value="Genomic_DNA"/>
</dbReference>
<dbReference type="PANTHER" id="PTHR42779">
    <property type="entry name" value="PROTEIN YNJB"/>
    <property type="match status" value="1"/>
</dbReference>
<protein>
    <submittedName>
        <fullName evidence="3">ABC transporter substrate-binding protein</fullName>
    </submittedName>
</protein>
<evidence type="ECO:0000313" key="3">
    <source>
        <dbReference type="EMBL" id="QJT07802.1"/>
    </source>
</evidence>
<evidence type="ECO:0000313" key="4">
    <source>
        <dbReference type="Proteomes" id="UP000503251"/>
    </source>
</evidence>
<feature type="region of interest" description="Disordered" evidence="1">
    <location>
        <begin position="28"/>
        <end position="64"/>
    </location>
</feature>
<sequence length="453" mass="50129">MRSHRSLLLVLVLLALCLCISACSEEPASETQSNQTEATAAPQAEEPPAAKLPPAEGGTPTGEFVEAGKIPLGDDLLVTPWEEIVAAANGTTVRFYMYGGFAHTNKWVDGWVADQVKQRYGITLERVPMDASVFINKLLGEKSAGQEEGSIDLLWINGENFKNAREADLLFGPFAELCPNYVQHVDKTMAATDFGFPTDGYETPYGKAQFVFEYDTAKLTDPPSSFAELPTWVADNPGMFTYPRPPDFTGSAFIRQALYAVTGGYAQYMDGFEQELFQEKAPVLWDYLNGMEEQLWEKGDAYPKDSAILDTLFARGEVLLNMSYHPMHAQSKILDGTYPDTVRTFVMDEGSIYNLHFTAIPYNAPNKTGAVVVANFLMSLEAQLSKFDPQNWGDFPAIDLSTLSQEWRDKFAAVDVGAPTLSPEVLDKHAVPEIPAKYLEALENGWEDNVLHQ</sequence>
<proteinExistence type="predicted"/>
<dbReference type="InterPro" id="IPR027020">
    <property type="entry name" value="YnjB"/>
</dbReference>
<dbReference type="PANTHER" id="PTHR42779:SF1">
    <property type="entry name" value="PROTEIN YNJB"/>
    <property type="match status" value="1"/>
</dbReference>
<dbReference type="Pfam" id="PF13416">
    <property type="entry name" value="SBP_bac_8"/>
    <property type="match status" value="1"/>
</dbReference>
<feature type="compositionally biased region" description="Low complexity" evidence="1">
    <location>
        <begin position="37"/>
        <end position="56"/>
    </location>
</feature>
<keyword evidence="2" id="KW-0732">Signal</keyword>
<dbReference type="NCBIfam" id="NF008633">
    <property type="entry name" value="PRK11622.1"/>
    <property type="match status" value="1"/>
</dbReference>
<name>A0ABX6NB33_9BACT</name>
<organism evidence="3 4">
    <name type="scientific">Oceanidesulfovibrio marinus</name>
    <dbReference type="NCBI Taxonomy" id="370038"/>
    <lineage>
        <taxon>Bacteria</taxon>
        <taxon>Pseudomonadati</taxon>
        <taxon>Thermodesulfobacteriota</taxon>
        <taxon>Desulfovibrionia</taxon>
        <taxon>Desulfovibrionales</taxon>
        <taxon>Desulfovibrionaceae</taxon>
        <taxon>Oceanidesulfovibrio</taxon>
    </lineage>
</organism>
<accession>A0ABX6NB33</accession>
<reference evidence="3 4" key="1">
    <citation type="submission" date="2019-04" db="EMBL/GenBank/DDBJ databases">
        <title>Isolation and culture of sulfate reducing bacteria from the cold seep of the South China Sea.</title>
        <authorList>
            <person name="Sun C."/>
            <person name="Liu R."/>
        </authorList>
    </citation>
    <scope>NUCLEOTIDE SEQUENCE [LARGE SCALE GENOMIC DNA]</scope>
    <source>
        <strain evidence="3 4">CS1</strain>
    </source>
</reference>
<dbReference type="SUPFAM" id="SSF53850">
    <property type="entry name" value="Periplasmic binding protein-like II"/>
    <property type="match status" value="1"/>
</dbReference>
<dbReference type="Proteomes" id="UP000503251">
    <property type="component" value="Chromosome"/>
</dbReference>